<dbReference type="InterPro" id="IPR050396">
    <property type="entry name" value="Glycosyltr_51/Transpeptidase"/>
</dbReference>
<dbReference type="Pfam" id="PF00905">
    <property type="entry name" value="Transpeptidase"/>
    <property type="match status" value="1"/>
</dbReference>
<dbReference type="RefSeq" id="WP_062978948.1">
    <property type="nucleotide sequence ID" value="NZ_JAAXOT010000021.1"/>
</dbReference>
<dbReference type="GO" id="GO:0006508">
    <property type="term" value="P:proteolysis"/>
    <property type="evidence" value="ECO:0007669"/>
    <property type="project" value="UniProtKB-KW"/>
</dbReference>
<dbReference type="PANTHER" id="PTHR32282">
    <property type="entry name" value="BINDING PROTEIN TRANSPEPTIDASE, PUTATIVE-RELATED"/>
    <property type="match status" value="1"/>
</dbReference>
<dbReference type="GO" id="GO:0008955">
    <property type="term" value="F:peptidoglycan glycosyltransferase activity"/>
    <property type="evidence" value="ECO:0007669"/>
    <property type="project" value="UniProtKB-EC"/>
</dbReference>
<keyword evidence="4" id="KW-0808">Transferase</keyword>
<keyword evidence="5" id="KW-0378">Hydrolase</keyword>
<dbReference type="Pfam" id="PF00912">
    <property type="entry name" value="Transgly"/>
    <property type="match status" value="1"/>
</dbReference>
<keyword evidence="2" id="KW-0645">Protease</keyword>
<dbReference type="SUPFAM" id="SSF56601">
    <property type="entry name" value="beta-lactamase/transpeptidase-like"/>
    <property type="match status" value="1"/>
</dbReference>
<comment type="catalytic activity">
    <reaction evidence="7">
        <text>Preferential cleavage: (Ac)2-L-Lys-D-Ala-|-D-Ala. Also transpeptidation of peptidyl-alanyl moieties that are N-acyl substituents of D-alanine.</text>
        <dbReference type="EC" id="3.4.16.4"/>
    </reaction>
</comment>
<evidence type="ECO:0000256" key="3">
    <source>
        <dbReference type="ARBA" id="ARBA00022676"/>
    </source>
</evidence>
<evidence type="ECO:0000256" key="8">
    <source>
        <dbReference type="ARBA" id="ARBA00049902"/>
    </source>
</evidence>
<dbReference type="SUPFAM" id="SSF53955">
    <property type="entry name" value="Lysozyme-like"/>
    <property type="match status" value="1"/>
</dbReference>
<accession>A0A846YKW7</accession>
<evidence type="ECO:0000256" key="5">
    <source>
        <dbReference type="ARBA" id="ARBA00022801"/>
    </source>
</evidence>
<keyword evidence="14" id="KW-1185">Reference proteome</keyword>
<comment type="catalytic activity">
    <reaction evidence="8">
        <text>[GlcNAc-(1-&gt;4)-Mur2Ac(oyl-L-Ala-gamma-D-Glu-L-Lys-D-Ala-D-Ala)](n)-di-trans,octa-cis-undecaprenyl diphosphate + beta-D-GlcNAc-(1-&gt;4)-Mur2Ac(oyl-L-Ala-gamma-D-Glu-L-Lys-D-Ala-D-Ala)-di-trans,octa-cis-undecaprenyl diphosphate = [GlcNAc-(1-&gt;4)-Mur2Ac(oyl-L-Ala-gamma-D-Glu-L-Lys-D-Ala-D-Ala)](n+1)-di-trans,octa-cis-undecaprenyl diphosphate + di-trans,octa-cis-undecaprenyl diphosphate + H(+)</text>
        <dbReference type="Rhea" id="RHEA:23708"/>
        <dbReference type="Rhea" id="RHEA-COMP:9602"/>
        <dbReference type="Rhea" id="RHEA-COMP:9603"/>
        <dbReference type="ChEBI" id="CHEBI:15378"/>
        <dbReference type="ChEBI" id="CHEBI:58405"/>
        <dbReference type="ChEBI" id="CHEBI:60033"/>
        <dbReference type="ChEBI" id="CHEBI:78435"/>
        <dbReference type="EC" id="2.4.99.28"/>
    </reaction>
</comment>
<feature type="region of interest" description="Disordered" evidence="9">
    <location>
        <begin position="592"/>
        <end position="618"/>
    </location>
</feature>
<evidence type="ECO:0000256" key="1">
    <source>
        <dbReference type="ARBA" id="ARBA00022645"/>
    </source>
</evidence>
<keyword evidence="10" id="KW-1133">Transmembrane helix</keyword>
<dbReference type="PANTHER" id="PTHR32282:SF34">
    <property type="entry name" value="PENICILLIN-BINDING PROTEIN 1A"/>
    <property type="match status" value="1"/>
</dbReference>
<keyword evidence="1" id="KW-0121">Carboxypeptidase</keyword>
<reference evidence="13 14" key="1">
    <citation type="submission" date="2020-04" db="EMBL/GenBank/DDBJ databases">
        <title>MicrobeNet Type strains.</title>
        <authorList>
            <person name="Nicholson A.C."/>
        </authorList>
    </citation>
    <scope>NUCLEOTIDE SEQUENCE [LARGE SCALE GENOMIC DNA]</scope>
    <source>
        <strain evidence="13 14">JCM 3332</strain>
    </source>
</reference>
<proteinExistence type="predicted"/>
<feature type="region of interest" description="Disordered" evidence="9">
    <location>
        <begin position="674"/>
        <end position="767"/>
    </location>
</feature>
<evidence type="ECO:0000259" key="12">
    <source>
        <dbReference type="Pfam" id="PF00912"/>
    </source>
</evidence>
<name>A0A846YKW7_9NOCA</name>
<evidence type="ECO:0000313" key="14">
    <source>
        <dbReference type="Proteomes" id="UP000570678"/>
    </source>
</evidence>
<evidence type="ECO:0000256" key="2">
    <source>
        <dbReference type="ARBA" id="ARBA00022670"/>
    </source>
</evidence>
<dbReference type="InterPro" id="IPR012338">
    <property type="entry name" value="Beta-lactam/transpept-like"/>
</dbReference>
<protein>
    <submittedName>
        <fullName evidence="13">Penicillin-binding protein</fullName>
    </submittedName>
</protein>
<dbReference type="InterPro" id="IPR023346">
    <property type="entry name" value="Lysozyme-like_dom_sf"/>
</dbReference>
<dbReference type="InterPro" id="IPR036950">
    <property type="entry name" value="PBP_transglycosylase"/>
</dbReference>
<evidence type="ECO:0000313" key="13">
    <source>
        <dbReference type="EMBL" id="NKY60286.1"/>
    </source>
</evidence>
<dbReference type="Gene3D" id="1.10.3810.10">
    <property type="entry name" value="Biosynthetic peptidoglycan transglycosylase-like"/>
    <property type="match status" value="1"/>
</dbReference>
<dbReference type="GO" id="GO:0009002">
    <property type="term" value="F:serine-type D-Ala-D-Ala carboxypeptidase activity"/>
    <property type="evidence" value="ECO:0007669"/>
    <property type="project" value="UniProtKB-EC"/>
</dbReference>
<keyword evidence="10" id="KW-0472">Membrane</keyword>
<sequence length="779" mass="82438">MIVSSFRPPRGHSTPRSPQYPSLAGWNQLDTGGRPRPPRPPQYRRPPRTRGQRIRHLILWLFIILVAVPALLVALVYWSAEIPAAGTVPVDQTATITASDGTTELAKVVPPEGNRTPVPLEQVPVHVRDAVLSAEDRNFYDNPGFSPTGLLRALRDNALGRADAGGGSTITQQYVKNAFLGPERTVSRKAHELIISAKMAREWSKDEILHAYLNTIYFGRGAYGIEAGAHAYFGKGVAELSVAEGAVLAALIRSPSGLDPETKLPQLLQRWNYVVNGMVAMGSLAPGERDTVVFPPTIPPPVFDENIVERGPEGHIKAQVLRELAAAGISQEVVNTGALRIVTTIDAKAQQAAQAAAGESLGGQPPDLRSAVVSIDPRSGAVRAYYGGADGIGFDFAQAPVQTGSAFKTFAVLAALQQGIPLSRAFDSAPVNVNGVEVRNVEDESCGTCPLSEAFKRSLNTSFYRLTLAMNNGPQAIADAAHQAGIPHDIPGVPGKSLTEMGEEPMPSIVLGTYLVRPLDMASAYATIAGGGRYYPPYFVQRVVRGDGQVLLDRSSDPQQQTGEQPPPSEQRIPPDIAARAATAMLPIADYSNGHGLSGRPSAAKTGTTQLGDTGQNKDAWMVGFTPSLSTAVWIGTERNLPITTAGGGRIYGSGLPADIWKQTMDGALADTPVEQIGTPAPAPPPAAAPGTGQQPSGNPYDILNPPPQPEPEQQQQPFIVIPPASEPYVPEPEYEPEPVPQPAPPAPAPPIIAPPPPPPPPPPPRVVEILPGVTVPVP</sequence>
<keyword evidence="10" id="KW-0812">Transmembrane</keyword>
<dbReference type="Proteomes" id="UP000570678">
    <property type="component" value="Unassembled WGS sequence"/>
</dbReference>
<dbReference type="GO" id="GO:0008658">
    <property type="term" value="F:penicillin binding"/>
    <property type="evidence" value="ECO:0007669"/>
    <property type="project" value="InterPro"/>
</dbReference>
<dbReference type="GO" id="GO:0030288">
    <property type="term" value="C:outer membrane-bounded periplasmic space"/>
    <property type="evidence" value="ECO:0007669"/>
    <property type="project" value="TreeGrafter"/>
</dbReference>
<evidence type="ECO:0000256" key="10">
    <source>
        <dbReference type="SAM" id="Phobius"/>
    </source>
</evidence>
<feature type="domain" description="Glycosyl transferase family 51" evidence="12">
    <location>
        <begin position="111"/>
        <end position="278"/>
    </location>
</feature>
<dbReference type="GO" id="GO:0009252">
    <property type="term" value="P:peptidoglycan biosynthetic process"/>
    <property type="evidence" value="ECO:0007669"/>
    <property type="project" value="TreeGrafter"/>
</dbReference>
<feature type="region of interest" description="Disordered" evidence="9">
    <location>
        <begin position="1"/>
        <end position="48"/>
    </location>
</feature>
<dbReference type="InterPro" id="IPR001264">
    <property type="entry name" value="Glyco_trans_51"/>
</dbReference>
<feature type="compositionally biased region" description="Pro residues" evidence="9">
    <location>
        <begin position="738"/>
        <end position="766"/>
    </location>
</feature>
<dbReference type="InterPro" id="IPR001460">
    <property type="entry name" value="PCN-bd_Tpept"/>
</dbReference>
<dbReference type="EMBL" id="JAAXOT010000021">
    <property type="protein sequence ID" value="NKY60286.1"/>
    <property type="molecule type" value="Genomic_DNA"/>
</dbReference>
<gene>
    <name evidence="13" type="ORF">HGA15_29940</name>
</gene>
<evidence type="ECO:0000256" key="6">
    <source>
        <dbReference type="ARBA" id="ARBA00023268"/>
    </source>
</evidence>
<feature type="region of interest" description="Disordered" evidence="9">
    <location>
        <begin position="553"/>
        <end position="574"/>
    </location>
</feature>
<evidence type="ECO:0000259" key="11">
    <source>
        <dbReference type="Pfam" id="PF00905"/>
    </source>
</evidence>
<feature type="compositionally biased region" description="Polar residues" evidence="9">
    <location>
        <begin position="605"/>
        <end position="617"/>
    </location>
</feature>
<feature type="transmembrane region" description="Helical" evidence="10">
    <location>
        <begin position="57"/>
        <end position="78"/>
    </location>
</feature>
<keyword evidence="6" id="KW-0511">Multifunctional enzyme</keyword>
<dbReference type="AlphaFoldDB" id="A0A846YKW7"/>
<feature type="compositionally biased region" description="Low complexity" evidence="9">
    <location>
        <begin position="712"/>
        <end position="729"/>
    </location>
</feature>
<keyword evidence="3" id="KW-0328">Glycosyltransferase</keyword>
<evidence type="ECO:0000256" key="9">
    <source>
        <dbReference type="SAM" id="MobiDB-lite"/>
    </source>
</evidence>
<evidence type="ECO:0000256" key="4">
    <source>
        <dbReference type="ARBA" id="ARBA00022679"/>
    </source>
</evidence>
<feature type="domain" description="Penicillin-binding protein transpeptidase" evidence="11">
    <location>
        <begin position="371"/>
        <end position="635"/>
    </location>
</feature>
<organism evidence="13 14">
    <name type="scientific">Nocardia flavorosea</name>
    <dbReference type="NCBI Taxonomy" id="53429"/>
    <lineage>
        <taxon>Bacteria</taxon>
        <taxon>Bacillati</taxon>
        <taxon>Actinomycetota</taxon>
        <taxon>Actinomycetes</taxon>
        <taxon>Mycobacteriales</taxon>
        <taxon>Nocardiaceae</taxon>
        <taxon>Nocardia</taxon>
    </lineage>
</organism>
<dbReference type="Gene3D" id="3.40.710.10">
    <property type="entry name" value="DD-peptidase/beta-lactamase superfamily"/>
    <property type="match status" value="1"/>
</dbReference>
<evidence type="ECO:0000256" key="7">
    <source>
        <dbReference type="ARBA" id="ARBA00034000"/>
    </source>
</evidence>
<comment type="caution">
    <text evidence="13">The sequence shown here is derived from an EMBL/GenBank/DDBJ whole genome shotgun (WGS) entry which is preliminary data.</text>
</comment>